<comment type="caution">
    <text evidence="1">The sequence shown here is derived from an EMBL/GenBank/DDBJ whole genome shotgun (WGS) entry which is preliminary data.</text>
</comment>
<evidence type="ECO:0000313" key="2">
    <source>
        <dbReference type="Proteomes" id="UP000828390"/>
    </source>
</evidence>
<evidence type="ECO:0000313" key="1">
    <source>
        <dbReference type="EMBL" id="KAH3776534.1"/>
    </source>
</evidence>
<sequence>MSHNSKYYRKQLKKKDDKTVLGSRSLKDFFWPTAQNKPSTSAPKIEGKDQGNSKLQMLFLSKKAVPRLMIKHQLNQQDMECHHHHRGIQHQWILTTNQLLSQRSFQCKLALKQLLLQHSQQCSGFRIPRAAP</sequence>
<dbReference type="Proteomes" id="UP000828390">
    <property type="component" value="Unassembled WGS sequence"/>
</dbReference>
<gene>
    <name evidence="1" type="ORF">DPMN_177962</name>
</gene>
<reference evidence="1" key="1">
    <citation type="journal article" date="2019" name="bioRxiv">
        <title>The Genome of the Zebra Mussel, Dreissena polymorpha: A Resource for Invasive Species Research.</title>
        <authorList>
            <person name="McCartney M.A."/>
            <person name="Auch B."/>
            <person name="Kono T."/>
            <person name="Mallez S."/>
            <person name="Zhang Y."/>
            <person name="Obille A."/>
            <person name="Becker A."/>
            <person name="Abrahante J.E."/>
            <person name="Garbe J."/>
            <person name="Badalamenti J.P."/>
            <person name="Herman A."/>
            <person name="Mangelson H."/>
            <person name="Liachko I."/>
            <person name="Sullivan S."/>
            <person name="Sone E.D."/>
            <person name="Koren S."/>
            <person name="Silverstein K.A.T."/>
            <person name="Beckman K.B."/>
            <person name="Gohl D.M."/>
        </authorList>
    </citation>
    <scope>NUCLEOTIDE SEQUENCE</scope>
    <source>
        <strain evidence="1">Duluth1</strain>
        <tissue evidence="1">Whole animal</tissue>
    </source>
</reference>
<accession>A0A9D4ECI7</accession>
<organism evidence="1 2">
    <name type="scientific">Dreissena polymorpha</name>
    <name type="common">Zebra mussel</name>
    <name type="synonym">Mytilus polymorpha</name>
    <dbReference type="NCBI Taxonomy" id="45954"/>
    <lineage>
        <taxon>Eukaryota</taxon>
        <taxon>Metazoa</taxon>
        <taxon>Spiralia</taxon>
        <taxon>Lophotrochozoa</taxon>
        <taxon>Mollusca</taxon>
        <taxon>Bivalvia</taxon>
        <taxon>Autobranchia</taxon>
        <taxon>Heteroconchia</taxon>
        <taxon>Euheterodonta</taxon>
        <taxon>Imparidentia</taxon>
        <taxon>Neoheterodontei</taxon>
        <taxon>Myida</taxon>
        <taxon>Dreissenoidea</taxon>
        <taxon>Dreissenidae</taxon>
        <taxon>Dreissena</taxon>
    </lineage>
</organism>
<proteinExistence type="predicted"/>
<dbReference type="AlphaFoldDB" id="A0A9D4ECI7"/>
<reference evidence="1" key="2">
    <citation type="submission" date="2020-11" db="EMBL/GenBank/DDBJ databases">
        <authorList>
            <person name="McCartney M.A."/>
            <person name="Auch B."/>
            <person name="Kono T."/>
            <person name="Mallez S."/>
            <person name="Becker A."/>
            <person name="Gohl D.M."/>
            <person name="Silverstein K.A.T."/>
            <person name="Koren S."/>
            <person name="Bechman K.B."/>
            <person name="Herman A."/>
            <person name="Abrahante J.E."/>
            <person name="Garbe J."/>
        </authorList>
    </citation>
    <scope>NUCLEOTIDE SEQUENCE</scope>
    <source>
        <strain evidence="1">Duluth1</strain>
        <tissue evidence="1">Whole animal</tissue>
    </source>
</reference>
<keyword evidence="2" id="KW-1185">Reference proteome</keyword>
<protein>
    <submittedName>
        <fullName evidence="1">Uncharacterized protein</fullName>
    </submittedName>
</protein>
<dbReference type="EMBL" id="JAIWYP010000009">
    <property type="protein sequence ID" value="KAH3776534.1"/>
    <property type="molecule type" value="Genomic_DNA"/>
</dbReference>
<name>A0A9D4ECI7_DREPO</name>